<feature type="transmembrane region" description="Helical" evidence="1">
    <location>
        <begin position="6"/>
        <end position="24"/>
    </location>
</feature>
<dbReference type="EMBL" id="VCNI01000001">
    <property type="protein sequence ID" value="TMU57354.1"/>
    <property type="molecule type" value="Genomic_DNA"/>
</dbReference>
<proteinExistence type="predicted"/>
<evidence type="ECO:0000313" key="3">
    <source>
        <dbReference type="EMBL" id="TMU57354.1"/>
    </source>
</evidence>
<accession>A0ABY2WS63</accession>
<protein>
    <recommendedName>
        <fullName evidence="2">DUF6249 domain-containing protein</fullName>
    </recommendedName>
</protein>
<feature type="transmembrane region" description="Helical" evidence="1">
    <location>
        <begin position="81"/>
        <end position="103"/>
    </location>
</feature>
<keyword evidence="4" id="KW-1185">Reference proteome</keyword>
<feature type="domain" description="DUF6249" evidence="2">
    <location>
        <begin position="8"/>
        <end position="105"/>
    </location>
</feature>
<evidence type="ECO:0000256" key="1">
    <source>
        <dbReference type="SAM" id="Phobius"/>
    </source>
</evidence>
<dbReference type="Pfam" id="PF19762">
    <property type="entry name" value="DUF6249"/>
    <property type="match status" value="1"/>
</dbReference>
<name>A0ABY2WS63_9FLAO</name>
<dbReference type="RefSeq" id="WP_138834759.1">
    <property type="nucleotide sequence ID" value="NZ_VCNI01000001.1"/>
</dbReference>
<evidence type="ECO:0000259" key="2">
    <source>
        <dbReference type="Pfam" id="PF19762"/>
    </source>
</evidence>
<sequence length="113" mass="12479">MEVTSAALFISLGLVVFGICYYYFTTRNRERMALLEKGLPKDYFKGSTTYLPLLLTLGIVSIAIALGVLAGGFLSSLEIKGIGYLMFPFSIFLCMGIGLLISYKVLKTMQKEN</sequence>
<evidence type="ECO:0000313" key="4">
    <source>
        <dbReference type="Proteomes" id="UP000751614"/>
    </source>
</evidence>
<organism evidence="3 4">
    <name type="scientific">Flagellimonas algicola</name>
    <dbReference type="NCBI Taxonomy" id="2583815"/>
    <lineage>
        <taxon>Bacteria</taxon>
        <taxon>Pseudomonadati</taxon>
        <taxon>Bacteroidota</taxon>
        <taxon>Flavobacteriia</taxon>
        <taxon>Flavobacteriales</taxon>
        <taxon>Flavobacteriaceae</taxon>
        <taxon>Flagellimonas</taxon>
    </lineage>
</organism>
<feature type="transmembrane region" description="Helical" evidence="1">
    <location>
        <begin position="50"/>
        <end position="75"/>
    </location>
</feature>
<keyword evidence="1" id="KW-0472">Membrane</keyword>
<gene>
    <name evidence="3" type="ORF">FGG15_07365</name>
</gene>
<dbReference type="InterPro" id="IPR046216">
    <property type="entry name" value="DUF6249"/>
</dbReference>
<reference evidence="3 4" key="1">
    <citation type="submission" date="2019-05" db="EMBL/GenBank/DDBJ databases">
        <title>Flagellimonas sp. AsT0115, sp. nov., isolated from a marine red algae, Asparagopsis taxiformis.</title>
        <authorList>
            <person name="Kim J."/>
            <person name="Jeong S.E."/>
            <person name="Jeon C.O."/>
        </authorList>
    </citation>
    <scope>NUCLEOTIDE SEQUENCE [LARGE SCALE GENOMIC DNA]</scope>
    <source>
        <strain evidence="3 4">AsT0115</strain>
    </source>
</reference>
<keyword evidence="1" id="KW-0812">Transmembrane</keyword>
<comment type="caution">
    <text evidence="3">The sequence shown here is derived from an EMBL/GenBank/DDBJ whole genome shotgun (WGS) entry which is preliminary data.</text>
</comment>
<keyword evidence="1" id="KW-1133">Transmembrane helix</keyword>
<dbReference type="Proteomes" id="UP000751614">
    <property type="component" value="Unassembled WGS sequence"/>
</dbReference>